<evidence type="ECO:0000313" key="8">
    <source>
        <dbReference type="Proteomes" id="UP000757232"/>
    </source>
</evidence>
<dbReference type="Gene3D" id="3.40.640.10">
    <property type="entry name" value="Type I PLP-dependent aspartate aminotransferase-like (Major domain)"/>
    <property type="match status" value="1"/>
</dbReference>
<comment type="caution">
    <text evidence="7">The sequence shown here is derived from an EMBL/GenBank/DDBJ whole genome shotgun (WGS) entry which is preliminary data.</text>
</comment>
<evidence type="ECO:0000259" key="6">
    <source>
        <dbReference type="Pfam" id="PF09811"/>
    </source>
</evidence>
<dbReference type="InterPro" id="IPR023603">
    <property type="entry name" value="Low_specificity_L-TA-like"/>
</dbReference>
<name>A0A9Q5NEL1_SANBA</name>
<organism evidence="7 8">
    <name type="scientific">Sanghuangporus baumii</name>
    <name type="common">Phellinus baumii</name>
    <dbReference type="NCBI Taxonomy" id="108892"/>
    <lineage>
        <taxon>Eukaryota</taxon>
        <taxon>Fungi</taxon>
        <taxon>Dikarya</taxon>
        <taxon>Basidiomycota</taxon>
        <taxon>Agaricomycotina</taxon>
        <taxon>Agaricomycetes</taxon>
        <taxon>Hymenochaetales</taxon>
        <taxon>Hymenochaetaceae</taxon>
        <taxon>Sanghuangporus</taxon>
    </lineage>
</organism>
<dbReference type="PANTHER" id="PTHR48097:SF9">
    <property type="entry name" value="L-THREONINE ALDOLASE"/>
    <property type="match status" value="1"/>
</dbReference>
<keyword evidence="4" id="KW-0456">Lyase</keyword>
<protein>
    <submittedName>
        <fullName evidence="7">Threonine aldolase</fullName>
    </submittedName>
</protein>
<dbReference type="OrthoDB" id="10261951at2759"/>
<dbReference type="SUPFAM" id="SSF53383">
    <property type="entry name" value="PLP-dependent transferases"/>
    <property type="match status" value="1"/>
</dbReference>
<dbReference type="NCBIfam" id="NF041359">
    <property type="entry name" value="GntG_guanitoxin"/>
    <property type="match status" value="1"/>
</dbReference>
<dbReference type="Pfam" id="PF09811">
    <property type="entry name" value="Yae1_N"/>
    <property type="match status" value="1"/>
</dbReference>
<dbReference type="GO" id="GO:0008732">
    <property type="term" value="F:L-allo-threonine aldolase activity"/>
    <property type="evidence" value="ECO:0007669"/>
    <property type="project" value="TreeGrafter"/>
</dbReference>
<reference evidence="7" key="1">
    <citation type="submission" date="2016-06" db="EMBL/GenBank/DDBJ databases">
        <title>Draft Genome sequence of the fungus Inonotus baumii.</title>
        <authorList>
            <person name="Zhu H."/>
            <person name="Lin W."/>
        </authorList>
    </citation>
    <scope>NUCLEOTIDE SEQUENCE</scope>
    <source>
        <strain evidence="7">821</strain>
    </source>
</reference>
<dbReference type="PANTHER" id="PTHR48097">
    <property type="entry name" value="L-THREONINE ALDOLASE-RELATED"/>
    <property type="match status" value="1"/>
</dbReference>
<dbReference type="EMBL" id="LNZH02000102">
    <property type="protein sequence ID" value="OCB91189.1"/>
    <property type="molecule type" value="Genomic_DNA"/>
</dbReference>
<dbReference type="GO" id="GO:0005829">
    <property type="term" value="C:cytosol"/>
    <property type="evidence" value="ECO:0007669"/>
    <property type="project" value="TreeGrafter"/>
</dbReference>
<dbReference type="GO" id="GO:0006567">
    <property type="term" value="P:L-threonine catabolic process"/>
    <property type="evidence" value="ECO:0007669"/>
    <property type="project" value="TreeGrafter"/>
</dbReference>
<evidence type="ECO:0000259" key="5">
    <source>
        <dbReference type="Pfam" id="PF01212"/>
    </source>
</evidence>
<accession>A0A9Q5NEL1</accession>
<evidence type="ECO:0000256" key="3">
    <source>
        <dbReference type="ARBA" id="ARBA00022898"/>
    </source>
</evidence>
<dbReference type="GO" id="GO:0006545">
    <property type="term" value="P:glycine biosynthetic process"/>
    <property type="evidence" value="ECO:0007669"/>
    <property type="project" value="TreeGrafter"/>
</dbReference>
<dbReference type="InterPro" id="IPR015421">
    <property type="entry name" value="PyrdxlP-dep_Trfase_major"/>
</dbReference>
<dbReference type="InterPro" id="IPR015424">
    <property type="entry name" value="PyrdxlP-dep_Trfase"/>
</dbReference>
<proteinExistence type="inferred from homology"/>
<comment type="cofactor">
    <cofactor evidence="1">
        <name>pyridoxal 5'-phosphate</name>
        <dbReference type="ChEBI" id="CHEBI:597326"/>
    </cofactor>
</comment>
<evidence type="ECO:0000256" key="4">
    <source>
        <dbReference type="ARBA" id="ARBA00023239"/>
    </source>
</evidence>
<sequence length="504" mass="54224">MQAYAFKASLGDDVYHDPASRALEAAVARLTGKEAALFMPSGTMSNQIGLRTHLKQPPYSILCDQRAHIYKYESGGAAFHSAAQVIPVLPANHHHLTLEDVMANAILNRDIHFAPTELIALENTLNGTIIPQAEVLSIAEFAHSHGIAMHLDGARLWHVAVETGTPLSELCAPFESVSLCFSKGLGAPVGSCLVGTAAFIQRARHFRKLFGGGMRQTGALAAAAAYAVTHHVPLLPKVHELSKTLERGLEEAGCEILSRAETCMIFFDPNPIGVDYSELDARAAALPEPIRISGSRLVVHIQTSPAAVADLILLVKTMAEEKRAEGHDEPFVDAVHQVNVDSEREWTRMSNEFINAGYREGITAGKESALQGGFDAGFANTGAPIGREVGNLRGLAAGALSLLESSRPLVSEREDKEQLLSEIREIVNGLAHLQLMDLAPLDEEALAHAKEHAESDGGESLLSAVSSETRQKALSDLSSLRQRLERLLEALCLQSLMPPPPNLS</sequence>
<comment type="similarity">
    <text evidence="2">Belongs to the threonine aldolase family.</text>
</comment>
<keyword evidence="8" id="KW-1185">Reference proteome</keyword>
<feature type="domain" description="Essential protein Yae1 N-terminal" evidence="6">
    <location>
        <begin position="357"/>
        <end position="396"/>
    </location>
</feature>
<evidence type="ECO:0000256" key="2">
    <source>
        <dbReference type="ARBA" id="ARBA00006966"/>
    </source>
</evidence>
<keyword evidence="3" id="KW-0663">Pyridoxal phosphate</keyword>
<feature type="domain" description="Aromatic amino acid beta-eliminating lyase/threonine aldolase" evidence="5">
    <location>
        <begin position="1"/>
        <end position="267"/>
    </location>
</feature>
<evidence type="ECO:0000256" key="1">
    <source>
        <dbReference type="ARBA" id="ARBA00001933"/>
    </source>
</evidence>
<dbReference type="InterPro" id="IPR019191">
    <property type="entry name" value="Essential_protein_Yae1_N"/>
</dbReference>
<dbReference type="Pfam" id="PF01212">
    <property type="entry name" value="Beta_elim_lyase"/>
    <property type="match status" value="1"/>
</dbReference>
<dbReference type="Proteomes" id="UP000757232">
    <property type="component" value="Unassembled WGS sequence"/>
</dbReference>
<dbReference type="InterPro" id="IPR001597">
    <property type="entry name" value="ArAA_b-elim_lyase/Thr_aldolase"/>
</dbReference>
<gene>
    <name evidence="7" type="ORF">A7U60_g1598</name>
</gene>
<dbReference type="FunFam" id="3.40.640.10:FF:000030">
    <property type="entry name" value="Low-specificity L-threonine aldolase"/>
    <property type="match status" value="1"/>
</dbReference>
<evidence type="ECO:0000313" key="7">
    <source>
        <dbReference type="EMBL" id="OCB91189.1"/>
    </source>
</evidence>
<dbReference type="AlphaFoldDB" id="A0A9Q5NEL1"/>